<evidence type="ECO:0000313" key="2">
    <source>
        <dbReference type="EMBL" id="CCC94580.1"/>
    </source>
</evidence>
<feature type="compositionally biased region" description="Basic and acidic residues" evidence="1">
    <location>
        <begin position="142"/>
        <end position="153"/>
    </location>
</feature>
<organism evidence="2">
    <name type="scientific">Trypanosoma congolense (strain IL3000)</name>
    <dbReference type="NCBI Taxonomy" id="1068625"/>
    <lineage>
        <taxon>Eukaryota</taxon>
        <taxon>Discoba</taxon>
        <taxon>Euglenozoa</taxon>
        <taxon>Kinetoplastea</taxon>
        <taxon>Metakinetoplastina</taxon>
        <taxon>Trypanosomatida</taxon>
        <taxon>Trypanosomatidae</taxon>
        <taxon>Trypanosoma</taxon>
        <taxon>Nannomonas</taxon>
    </lineage>
</organism>
<sequence length="882" mass="97475">MFTGKQMGLAAIRQCIAVSEELYAAGHQLHAFATMYTLLGPITVIPPRYRREEVYARVRAAEMLLECEWAGDVEAARLDLVHSVLAPMFSRRILDNSIIKPLLWEDAGCPNGVGASDNSDGVNGVKRAVSRRGRVARKRTRDKREAQTENKNDAEDEKEENAHIVPISLVVRAHALNAAVYRRWLRYKEALRLLGAAQQWCATTFKPLLSAVSDDEDFDSEARCEEEEKNCCEAYIAAELCRLYHTQLTNAVTSEARNQMSSTMALHQSRRQALEGLLYTTKDYAKYARPPSNGSRRSCRTTSALCLSSTKNSFSLDCVVRLLSHYHCAALVLSCKLMDVEQHFQKGQALLGISPEFCHMQDLLAMGCGGPWRELSTPSNDKSHDQQRNEAGGSTSNRLRWVSDGVLGVLHNYMELYTAVASGSNADPSARSDQGERVDSRCDRVQVLFQSTLKGIDEQMTLLTTAASHNTERCNTSPGALSSSPSSNVRFLLLLKCSAILAMASHNTAQLCIGEAIRCLSQLRRYMGVFVKDTQRMRPYYHLLAAQIASMLSLRHLPECTAVPGVGVWTTSGDERDGEEKCSTISSDAKQFMEPGEEDDAVGFDVGLSYAHIRAAAKALERMPYHNPTLLPLASLMKGAVLHHASHRGSVLRLTNEGFTVSTLPINQRRRCAAALVDVVEALTNSEAKAAAQKDAVVAEETEEVAMCCEGEVPDQLQCAWNADNKLFLLLLRGVVKLTEERDEITAKQIFALATSVAVRHFHTVSPATAECLYRLSMAMWECERGQLRLPLGPPPLATLDRSVQELLADEDIAEGGTERSFTLAAQLASCVSRLVMLRCAYSTGSRSKQEDDWNTVVDQWNSDVHHVCTVLREELVKALSL</sequence>
<gene>
    <name evidence="2" type="ORF">TCIL3000_10_13650</name>
</gene>
<feature type="compositionally biased region" description="Basic residues" evidence="1">
    <location>
        <begin position="129"/>
        <end position="141"/>
    </location>
</feature>
<feature type="region of interest" description="Disordered" evidence="1">
    <location>
        <begin position="375"/>
        <end position="397"/>
    </location>
</feature>
<feature type="region of interest" description="Disordered" evidence="1">
    <location>
        <begin position="129"/>
        <end position="159"/>
    </location>
</feature>
<dbReference type="VEuPathDB" id="TriTrypDB:TcIL3000_10_13650"/>
<evidence type="ECO:0000256" key="1">
    <source>
        <dbReference type="SAM" id="MobiDB-lite"/>
    </source>
</evidence>
<protein>
    <submittedName>
        <fullName evidence="2">Uncharacterized protein TCIL3000_10_13650</fullName>
    </submittedName>
</protein>
<proteinExistence type="predicted"/>
<dbReference type="EMBL" id="HE575323">
    <property type="protein sequence ID" value="CCC94580.1"/>
    <property type="molecule type" value="Genomic_DNA"/>
</dbReference>
<dbReference type="AlphaFoldDB" id="G0UYW2"/>
<reference evidence="2" key="1">
    <citation type="journal article" date="2012" name="Proc. Natl. Acad. Sci. U.S.A.">
        <title>Antigenic diversity is generated by distinct evolutionary mechanisms in African trypanosome species.</title>
        <authorList>
            <person name="Jackson A.P."/>
            <person name="Berry A."/>
            <person name="Aslett M."/>
            <person name="Allison H.C."/>
            <person name="Burton P."/>
            <person name="Vavrova-Anderson J."/>
            <person name="Brown R."/>
            <person name="Browne H."/>
            <person name="Corton N."/>
            <person name="Hauser H."/>
            <person name="Gamble J."/>
            <person name="Gilderthorp R."/>
            <person name="Marcello L."/>
            <person name="McQuillan J."/>
            <person name="Otto T.D."/>
            <person name="Quail M.A."/>
            <person name="Sanders M.J."/>
            <person name="van Tonder A."/>
            <person name="Ginger M.L."/>
            <person name="Field M.C."/>
            <person name="Barry J.D."/>
            <person name="Hertz-Fowler C."/>
            <person name="Berriman M."/>
        </authorList>
    </citation>
    <scope>NUCLEOTIDE SEQUENCE</scope>
    <source>
        <strain evidence="2">IL3000</strain>
    </source>
</reference>
<accession>G0UYW2</accession>
<name>G0UYW2_TRYCI</name>